<feature type="compositionally biased region" description="Basic and acidic residues" evidence="2">
    <location>
        <begin position="125"/>
        <end position="153"/>
    </location>
</feature>
<feature type="coiled-coil region" evidence="1">
    <location>
        <begin position="311"/>
        <end position="366"/>
    </location>
</feature>
<evidence type="ECO:0000256" key="2">
    <source>
        <dbReference type="SAM" id="MobiDB-lite"/>
    </source>
</evidence>
<accession>A0A310SLA6</accession>
<evidence type="ECO:0008006" key="5">
    <source>
        <dbReference type="Google" id="ProtNLM"/>
    </source>
</evidence>
<feature type="compositionally biased region" description="Polar residues" evidence="2">
    <location>
        <begin position="154"/>
        <end position="163"/>
    </location>
</feature>
<dbReference type="EMBL" id="KQ764466">
    <property type="protein sequence ID" value="OAD54517.1"/>
    <property type="molecule type" value="Genomic_DNA"/>
</dbReference>
<evidence type="ECO:0000313" key="4">
    <source>
        <dbReference type="Proteomes" id="UP000250275"/>
    </source>
</evidence>
<name>A0A310SLA6_9HYME</name>
<gene>
    <name evidence="3" type="ORF">WN48_06681</name>
</gene>
<organism evidence="3 4">
    <name type="scientific">Eufriesea mexicana</name>
    <dbReference type="NCBI Taxonomy" id="516756"/>
    <lineage>
        <taxon>Eukaryota</taxon>
        <taxon>Metazoa</taxon>
        <taxon>Ecdysozoa</taxon>
        <taxon>Arthropoda</taxon>
        <taxon>Hexapoda</taxon>
        <taxon>Insecta</taxon>
        <taxon>Pterygota</taxon>
        <taxon>Neoptera</taxon>
        <taxon>Endopterygota</taxon>
        <taxon>Hymenoptera</taxon>
        <taxon>Apocrita</taxon>
        <taxon>Aculeata</taxon>
        <taxon>Apoidea</taxon>
        <taxon>Anthophila</taxon>
        <taxon>Apidae</taxon>
        <taxon>Eufriesea</taxon>
    </lineage>
</organism>
<reference evidence="3 4" key="1">
    <citation type="submission" date="2015-07" db="EMBL/GenBank/DDBJ databases">
        <title>The genome of Eufriesea mexicana.</title>
        <authorList>
            <person name="Pan H."/>
            <person name="Kapheim K."/>
        </authorList>
    </citation>
    <scope>NUCLEOTIDE SEQUENCE [LARGE SCALE GENOMIC DNA]</scope>
    <source>
        <strain evidence="3">0111107269</strain>
        <tissue evidence="3">Whole body</tissue>
    </source>
</reference>
<evidence type="ECO:0000256" key="1">
    <source>
        <dbReference type="SAM" id="Coils"/>
    </source>
</evidence>
<dbReference type="Proteomes" id="UP000250275">
    <property type="component" value="Unassembled WGS sequence"/>
</dbReference>
<evidence type="ECO:0000313" key="3">
    <source>
        <dbReference type="EMBL" id="OAD54517.1"/>
    </source>
</evidence>
<keyword evidence="4" id="KW-1185">Reference proteome</keyword>
<sequence length="517" mass="58377">MDVDSVSVSEDLNAMRVIGDKIRRFVFTEGNRVSKTAGEFILNCVSEYECQLVSMLAKNERLCGRLEECEKRMRQGVDVTERRSFASVAGRSVPASKGVSAKGANVESGRTFAIVVKSKDESVKMSSDEVKKKVMRDVSSKPPLELHRSEPKDTPSSADQPSPSCALEVHRVWTPPARSIIARSAYERNPSQPAEFLAANRFIASTDVRQLQTQGTLRLAATLLCTKLRQIVNRDSVNTVEYSVTRAELDLLANWPKGDIQTPPAVPRFSFFYRNNVAGRNKIGDNGGIRKIPYGVLKHLRARLLATDNEVTGLHQKLQDEEKQLQKDRKQLEAEREELERERKALEEERYKNERLRHEIEAAQATSLRTHDTTHSLSAAIERIDATNMSVNRALDSLPPYGGTNMTVISYCQALRRARDMLTPDAEATFVRLPGGSLKGRAYRAIEGCYFISVAEVFARLKAKFDRPHCDEIYRGQLALVKQEPNESIAHYVNRVKDLRSAILEYDHVDMRRIDYH</sequence>
<proteinExistence type="predicted"/>
<protein>
    <recommendedName>
        <fullName evidence="5">Retrotransposon gag domain-containing protein</fullName>
    </recommendedName>
</protein>
<feature type="region of interest" description="Disordered" evidence="2">
    <location>
        <begin position="125"/>
        <end position="165"/>
    </location>
</feature>
<keyword evidence="1" id="KW-0175">Coiled coil</keyword>
<dbReference type="AlphaFoldDB" id="A0A310SLA6"/>